<name>W7HQX2_9PEZI</name>
<comment type="cofactor">
    <cofactor evidence="1">
        <name>FAD</name>
        <dbReference type="ChEBI" id="CHEBI:57692"/>
    </cofactor>
</comment>
<evidence type="ECO:0000259" key="6">
    <source>
        <dbReference type="PROSITE" id="PS51387"/>
    </source>
</evidence>
<comment type="similarity">
    <text evidence="2">Belongs to the oxygen-dependent FAD-linked oxidoreductase family.</text>
</comment>
<keyword evidence="5" id="KW-0560">Oxidoreductase</keyword>
<dbReference type="PANTHER" id="PTHR42973">
    <property type="entry name" value="BINDING OXIDOREDUCTASE, PUTATIVE (AFU_ORTHOLOGUE AFUA_1G17690)-RELATED"/>
    <property type="match status" value="1"/>
</dbReference>
<reference evidence="7 8" key="1">
    <citation type="submission" date="2013-05" db="EMBL/GenBank/DDBJ databases">
        <title>Drechslerella stenobrocha genome reveals carnivorous origination and mechanical trapping mechanism of predatory fungi.</title>
        <authorList>
            <person name="Liu X."/>
            <person name="Zhang W."/>
            <person name="Liu K."/>
        </authorList>
    </citation>
    <scope>NUCLEOTIDE SEQUENCE [LARGE SCALE GENOMIC DNA]</scope>
    <source>
        <strain evidence="7 8">248</strain>
    </source>
</reference>
<dbReference type="InterPro" id="IPR016169">
    <property type="entry name" value="FAD-bd_PCMH_sub2"/>
</dbReference>
<dbReference type="InterPro" id="IPR016166">
    <property type="entry name" value="FAD-bd_PCMH"/>
</dbReference>
<evidence type="ECO:0000256" key="3">
    <source>
        <dbReference type="ARBA" id="ARBA00022630"/>
    </source>
</evidence>
<dbReference type="GO" id="GO:0016491">
    <property type="term" value="F:oxidoreductase activity"/>
    <property type="evidence" value="ECO:0007669"/>
    <property type="project" value="UniProtKB-KW"/>
</dbReference>
<dbReference type="SUPFAM" id="SSF56176">
    <property type="entry name" value="FAD-binding/transporter-associated domain-like"/>
    <property type="match status" value="1"/>
</dbReference>
<dbReference type="PANTHER" id="PTHR42973:SF39">
    <property type="entry name" value="FAD-BINDING PCMH-TYPE DOMAIN-CONTAINING PROTEIN"/>
    <property type="match status" value="1"/>
</dbReference>
<keyword evidence="8" id="KW-1185">Reference proteome</keyword>
<organism evidence="7 8">
    <name type="scientific">Drechslerella stenobrocha 248</name>
    <dbReference type="NCBI Taxonomy" id="1043628"/>
    <lineage>
        <taxon>Eukaryota</taxon>
        <taxon>Fungi</taxon>
        <taxon>Dikarya</taxon>
        <taxon>Ascomycota</taxon>
        <taxon>Pezizomycotina</taxon>
        <taxon>Orbiliomycetes</taxon>
        <taxon>Orbiliales</taxon>
        <taxon>Orbiliaceae</taxon>
        <taxon>Drechslerella</taxon>
    </lineage>
</organism>
<sequence length="500" mass="54207">MSNRAPRNDGSGLSAAQIDALRGKIKGKVIVKGEAPDDVYRPLLQRWNRMHIKEANIIVLVESEEDVSETIKFVAEHHLDVAICAGGHTYSGPSSGRGLVIDLRNMRKVSIDIGKKVAVAQGGCKAVDVEKAAEDFKMRAVFGAVNDTGCGGITTGGGFGNLSGQYGLVCDNLVAARVALADGRVVAASETENSDLFWGIRGGGSNFGLVTEFTYKLHDCDHDVFFGVYLFGPDKTEQVLDLFNVLHQDYVLKSNGKFGVVGVFSAMGPVIVPAFAVYYDGSEEEAQKYIQPLLDLGPMAPPGHPIGGKMMRHSATTDFAHMAAMFPPEFSRIAGSSTQVDFPVSKDVLKKTLEVFQAKIAKYPQNLHVSKLLFDLRDCSKIASVPSDATAYAGRRTGLLIAADLMWDDPKLDGEILLEARDLIATVRQAIKDSNEQTGIADVGAHVGATTLYALISDGEEKLVSVFGKNLPRMKRLKAKYDPNVMWDKWYPVEPDHEAV</sequence>
<dbReference type="Gene3D" id="3.40.462.20">
    <property type="match status" value="1"/>
</dbReference>
<keyword evidence="4" id="KW-0274">FAD</keyword>
<protein>
    <recommendedName>
        <fullName evidence="6">FAD-binding PCMH-type domain-containing protein</fullName>
    </recommendedName>
</protein>
<gene>
    <name evidence="7" type="ORF">DRE_05427</name>
</gene>
<evidence type="ECO:0000313" key="7">
    <source>
        <dbReference type="EMBL" id="EWC45569.1"/>
    </source>
</evidence>
<evidence type="ECO:0000256" key="4">
    <source>
        <dbReference type="ARBA" id="ARBA00022827"/>
    </source>
</evidence>
<dbReference type="InterPro" id="IPR016167">
    <property type="entry name" value="FAD-bd_PCMH_sub1"/>
</dbReference>
<dbReference type="Proteomes" id="UP000024837">
    <property type="component" value="Unassembled WGS sequence"/>
</dbReference>
<dbReference type="Gene3D" id="3.30.43.10">
    <property type="entry name" value="Uridine Diphospho-n-acetylenolpyruvylglucosamine Reductase, domain 2"/>
    <property type="match status" value="1"/>
</dbReference>
<dbReference type="PROSITE" id="PS51387">
    <property type="entry name" value="FAD_PCMH"/>
    <property type="match status" value="1"/>
</dbReference>
<dbReference type="AlphaFoldDB" id="W7HQX2"/>
<dbReference type="OrthoDB" id="415825at2759"/>
<evidence type="ECO:0000256" key="5">
    <source>
        <dbReference type="ARBA" id="ARBA00023002"/>
    </source>
</evidence>
<dbReference type="Gene3D" id="3.30.465.10">
    <property type="match status" value="1"/>
</dbReference>
<accession>W7HQX2</accession>
<dbReference type="InterPro" id="IPR036318">
    <property type="entry name" value="FAD-bd_PCMH-like_sf"/>
</dbReference>
<dbReference type="EMBL" id="KI966426">
    <property type="protein sequence ID" value="EWC45569.1"/>
    <property type="molecule type" value="Genomic_DNA"/>
</dbReference>
<dbReference type="GO" id="GO:0071949">
    <property type="term" value="F:FAD binding"/>
    <property type="evidence" value="ECO:0007669"/>
    <property type="project" value="InterPro"/>
</dbReference>
<dbReference type="InterPro" id="IPR050416">
    <property type="entry name" value="FAD-linked_Oxidoreductase"/>
</dbReference>
<proteinExistence type="inferred from homology"/>
<evidence type="ECO:0000256" key="2">
    <source>
        <dbReference type="ARBA" id="ARBA00005466"/>
    </source>
</evidence>
<evidence type="ECO:0000313" key="8">
    <source>
        <dbReference type="Proteomes" id="UP000024837"/>
    </source>
</evidence>
<dbReference type="HOGENOM" id="CLU_018354_10_0_1"/>
<keyword evidence="3" id="KW-0285">Flavoprotein</keyword>
<dbReference type="InterPro" id="IPR006094">
    <property type="entry name" value="Oxid_FAD_bind_N"/>
</dbReference>
<feature type="domain" description="FAD-binding PCMH-type" evidence="6">
    <location>
        <begin position="50"/>
        <end position="220"/>
    </location>
</feature>
<evidence type="ECO:0000256" key="1">
    <source>
        <dbReference type="ARBA" id="ARBA00001974"/>
    </source>
</evidence>
<dbReference type="Pfam" id="PF01565">
    <property type="entry name" value="FAD_binding_4"/>
    <property type="match status" value="1"/>
</dbReference>